<name>A0A286CYT9_9GAMM</name>
<reference evidence="2 3" key="1">
    <citation type="submission" date="2017-09" db="EMBL/GenBank/DDBJ databases">
        <authorList>
            <person name="Ehlers B."/>
            <person name="Leendertz F.H."/>
        </authorList>
    </citation>
    <scope>NUCLEOTIDE SEQUENCE [LARGE SCALE GENOMIC DNA]</scope>
    <source>
        <strain evidence="2 3">CGMCC 1.10978</strain>
    </source>
</reference>
<dbReference type="EMBL" id="OCND01000001">
    <property type="protein sequence ID" value="SOD51573.1"/>
    <property type="molecule type" value="Genomic_DNA"/>
</dbReference>
<proteinExistence type="predicted"/>
<gene>
    <name evidence="2" type="ORF">SAMN06296416_101699</name>
</gene>
<organism evidence="2 3">
    <name type="scientific">Pseudoxanthomonas wuyuanensis</name>
    <dbReference type="NCBI Taxonomy" id="1073196"/>
    <lineage>
        <taxon>Bacteria</taxon>
        <taxon>Pseudomonadati</taxon>
        <taxon>Pseudomonadota</taxon>
        <taxon>Gammaproteobacteria</taxon>
        <taxon>Lysobacterales</taxon>
        <taxon>Lysobacteraceae</taxon>
        <taxon>Pseudoxanthomonas</taxon>
    </lineage>
</organism>
<dbReference type="AlphaFoldDB" id="A0A286CYT9"/>
<evidence type="ECO:0000256" key="1">
    <source>
        <dbReference type="SAM" id="MobiDB-lite"/>
    </source>
</evidence>
<sequence>MYAAAQRVPSSEPGWLGDATLDVVRPQVRRMLQSSPGFRALPAHEQQEIARNMVRVASYMANPDDLARQELGAGGGVLAREEPSATAASTAASPTAPTARALAGVNQQAINKATGGVGRSAGADFVDASTSTLGTNARKLMEAVDFPKFVGGLIQNVFQAIVDATIQQMRAYGELLKSVSQSVDQFAQDNITLDNARDYVADKFPDALKVQDNPDSGGKMLAMGDVEDVEATMARINAELGLAQPIEDISDEEQEQRFVQAARLQMARSRQQMLSSMVILGINRIVVTDGQINAKVVFDFRASDEMMRDAQAGMSERDSSFNRNTTKASIGLPWSGASTKNENVQRHMTTVSSSVSEESESKQEMKAKLTGEVRVNFKSDYFPMEKLASPAMLAAIQGNSTPVDPNIPPPRAGGAAGATPAPV</sequence>
<protein>
    <submittedName>
        <fullName evidence="2">Uncharacterized protein</fullName>
    </submittedName>
</protein>
<dbReference type="RefSeq" id="WP_097120460.1">
    <property type="nucleotide sequence ID" value="NZ_OCND01000001.1"/>
</dbReference>
<feature type="region of interest" description="Disordered" evidence="1">
    <location>
        <begin position="398"/>
        <end position="423"/>
    </location>
</feature>
<evidence type="ECO:0000313" key="3">
    <source>
        <dbReference type="Proteomes" id="UP000219374"/>
    </source>
</evidence>
<feature type="region of interest" description="Disordered" evidence="1">
    <location>
        <begin position="313"/>
        <end position="338"/>
    </location>
</feature>
<dbReference type="OrthoDB" id="517757at2"/>
<evidence type="ECO:0000313" key="2">
    <source>
        <dbReference type="EMBL" id="SOD51573.1"/>
    </source>
</evidence>
<dbReference type="Proteomes" id="UP000219374">
    <property type="component" value="Unassembled WGS sequence"/>
</dbReference>
<keyword evidence="3" id="KW-1185">Reference proteome</keyword>
<accession>A0A286CYT9</accession>